<dbReference type="AlphaFoldDB" id="A0A916JPM4"/>
<dbReference type="EMBL" id="OU015584">
    <property type="protein sequence ID" value="CAG5085840.1"/>
    <property type="molecule type" value="Genomic_DNA"/>
</dbReference>
<dbReference type="Proteomes" id="UP000683507">
    <property type="component" value="Chromosome"/>
</dbReference>
<accession>A0A916JPM4</accession>
<organism evidence="1 2">
    <name type="scientific">Parvicella tangerina</name>
    <dbReference type="NCBI Taxonomy" id="2829795"/>
    <lineage>
        <taxon>Bacteria</taxon>
        <taxon>Pseudomonadati</taxon>
        <taxon>Bacteroidota</taxon>
        <taxon>Flavobacteriia</taxon>
        <taxon>Flavobacteriales</taxon>
        <taxon>Parvicellaceae</taxon>
        <taxon>Parvicella</taxon>
    </lineage>
</organism>
<sequence length="71" mass="8463">MDISIFLRENKYIVKIVLDQYEQVYRLSANDVTGMEDMEKLVSEEFLKKVWMRFVDMSKDFSDAFKAVNTL</sequence>
<keyword evidence="2" id="KW-1185">Reference proteome</keyword>
<proteinExistence type="predicted"/>
<reference evidence="1" key="1">
    <citation type="submission" date="2021-04" db="EMBL/GenBank/DDBJ databases">
        <authorList>
            <person name="Rodrigo-Torres L."/>
            <person name="Arahal R. D."/>
            <person name="Lucena T."/>
        </authorList>
    </citation>
    <scope>NUCLEOTIDE SEQUENCE</scope>
    <source>
        <strain evidence="1">AS29M-1</strain>
    </source>
</reference>
<evidence type="ECO:0000313" key="2">
    <source>
        <dbReference type="Proteomes" id="UP000683507"/>
    </source>
</evidence>
<gene>
    <name evidence="1" type="ORF">CRYO30217_02905</name>
</gene>
<protein>
    <submittedName>
        <fullName evidence="1">Uncharacterized protein</fullName>
    </submittedName>
</protein>
<evidence type="ECO:0000313" key="1">
    <source>
        <dbReference type="EMBL" id="CAG5085840.1"/>
    </source>
</evidence>
<dbReference type="KEGG" id="ptan:CRYO30217_02905"/>
<name>A0A916JPM4_9FLAO</name>